<protein>
    <recommendedName>
        <fullName evidence="8">tRNA(Ile)-lysidine synthase</fullName>
        <ecNumber evidence="8">6.3.4.19</ecNumber>
    </recommendedName>
    <alternativeName>
        <fullName evidence="8">tRNA(Ile)-2-lysyl-cytidine synthase</fullName>
    </alternativeName>
    <alternativeName>
        <fullName evidence="8">tRNA(Ile)-lysidine synthetase</fullName>
    </alternativeName>
</protein>
<dbReference type="AlphaFoldDB" id="A0A1X0VCJ2"/>
<dbReference type="InterPro" id="IPR011063">
    <property type="entry name" value="TilS/TtcA_N"/>
</dbReference>
<evidence type="ECO:0000256" key="3">
    <source>
        <dbReference type="ARBA" id="ARBA00022598"/>
    </source>
</evidence>
<evidence type="ECO:0000313" key="11">
    <source>
        <dbReference type="Proteomes" id="UP000192288"/>
    </source>
</evidence>
<dbReference type="InterPro" id="IPR015262">
    <property type="entry name" value="tRNA_Ile_lys_synt_subst-bd"/>
</dbReference>
<evidence type="ECO:0000256" key="1">
    <source>
        <dbReference type="ARBA" id="ARBA00004496"/>
    </source>
</evidence>
<name>A0A1X0VCJ2_LEUPS</name>
<evidence type="ECO:0000256" key="7">
    <source>
        <dbReference type="ARBA" id="ARBA00048539"/>
    </source>
</evidence>
<evidence type="ECO:0000256" key="2">
    <source>
        <dbReference type="ARBA" id="ARBA00022490"/>
    </source>
</evidence>
<dbReference type="eggNOG" id="COG0037">
    <property type="taxonomic scope" value="Bacteria"/>
</dbReference>
<dbReference type="PANTHER" id="PTHR43033:SF1">
    <property type="entry name" value="TRNA(ILE)-LYSIDINE SYNTHASE-RELATED"/>
    <property type="match status" value="1"/>
</dbReference>
<dbReference type="NCBIfam" id="TIGR02433">
    <property type="entry name" value="lysidine_TilS_C"/>
    <property type="match status" value="1"/>
</dbReference>
<comment type="caution">
    <text evidence="10">The sequence shown here is derived from an EMBL/GenBank/DDBJ whole genome shotgun (WGS) entry which is preliminary data.</text>
</comment>
<dbReference type="STRING" id="33968.BMS77_08850"/>
<dbReference type="InterPro" id="IPR012094">
    <property type="entry name" value="tRNA_Ile_lys_synt"/>
</dbReference>
<dbReference type="EMBL" id="MPLS01000031">
    <property type="protein sequence ID" value="ORI97296.1"/>
    <property type="molecule type" value="Genomic_DNA"/>
</dbReference>
<keyword evidence="6 8" id="KW-0067">ATP-binding</keyword>
<feature type="domain" description="Lysidine-tRNA(Ile) synthetase C-terminal" evidence="9">
    <location>
        <begin position="348"/>
        <end position="424"/>
    </location>
</feature>
<gene>
    <name evidence="8" type="primary">tilS</name>
    <name evidence="10" type="ORF">BMR96_07930</name>
</gene>
<dbReference type="Pfam" id="PF09179">
    <property type="entry name" value="TilS"/>
    <property type="match status" value="1"/>
</dbReference>
<accession>A0A1X0VCJ2</accession>
<dbReference type="GO" id="GO:0006400">
    <property type="term" value="P:tRNA modification"/>
    <property type="evidence" value="ECO:0007669"/>
    <property type="project" value="UniProtKB-UniRule"/>
</dbReference>
<dbReference type="SUPFAM" id="SSF52402">
    <property type="entry name" value="Adenine nucleotide alpha hydrolases-like"/>
    <property type="match status" value="1"/>
</dbReference>
<dbReference type="CDD" id="cd01992">
    <property type="entry name" value="TilS_N"/>
    <property type="match status" value="1"/>
</dbReference>
<dbReference type="NCBIfam" id="TIGR02432">
    <property type="entry name" value="lysidine_TilS_N"/>
    <property type="match status" value="1"/>
</dbReference>
<keyword evidence="2 8" id="KW-0963">Cytoplasm</keyword>
<keyword evidence="5 8" id="KW-0547">Nucleotide-binding</keyword>
<dbReference type="HAMAP" id="MF_01161">
    <property type="entry name" value="tRNA_Ile_lys_synt"/>
    <property type="match status" value="1"/>
</dbReference>
<evidence type="ECO:0000259" key="9">
    <source>
        <dbReference type="SMART" id="SM00977"/>
    </source>
</evidence>
<comment type="subcellular location">
    <subcellularLocation>
        <location evidence="1 8">Cytoplasm</location>
    </subcellularLocation>
</comment>
<dbReference type="GO" id="GO:0005737">
    <property type="term" value="C:cytoplasm"/>
    <property type="evidence" value="ECO:0007669"/>
    <property type="project" value="UniProtKB-SubCell"/>
</dbReference>
<proteinExistence type="inferred from homology"/>
<dbReference type="PANTHER" id="PTHR43033">
    <property type="entry name" value="TRNA(ILE)-LYSIDINE SYNTHASE-RELATED"/>
    <property type="match status" value="1"/>
</dbReference>
<reference evidence="10 11" key="1">
    <citation type="journal article" date="2017" name="Front. Microbiol.">
        <title>Genomic Characterization of Dairy Associated Leuconostoc Species and Diversity of Leuconostocs in Undefined Mixed Mesophilic Starter Cultures.</title>
        <authorList>
            <person name="Frantzen C.A."/>
            <person name="Kot W."/>
            <person name="Pedersen T.B."/>
            <person name="Ardo Y.M."/>
            <person name="Broadbent J.R."/>
            <person name="Neve H."/>
            <person name="Hansen L.H."/>
            <person name="Dal Bello F."/>
            <person name="Ostlie H.M."/>
            <person name="Kleppen H.P."/>
            <person name="Vogensen F.K."/>
            <person name="Holo H."/>
        </authorList>
    </citation>
    <scope>NUCLEOTIDE SEQUENCE [LARGE SCALE GENOMIC DNA]</scope>
    <source>
        <strain evidence="10 11">LMGCF08</strain>
    </source>
</reference>
<evidence type="ECO:0000256" key="5">
    <source>
        <dbReference type="ARBA" id="ARBA00022741"/>
    </source>
</evidence>
<sequence length="429" mass="49257">MEKVKQAIKQNSWPSTVIVAVSGGVDSVVLLHALAQMPIRIVVAHVNYHLRSESNEDASFVAKLAQKMNVIFEQRDWQTIPDHAVEKEARIFRYDFFNALAKQYQTDTIVVAHHANDQAETVLLKMIRGGQLRQMSGMMAKTNHIIRPFLALTKQELVAYANRNQLKWREDSTNSDPNYTPRNLLRNDVLPKLTTINAQAVRHINDMAQQIQNQERLIDEQAAIYAQNIASWHTIPQAWQGPTLKYWLQSHQIFNIKENQIMEALQLLNNDSKPNGSIALNQGVQLVKSYDQLGLQKEQNRGQVLSPVMLKLNQRYFLANQSWLWTDQEPIHQDSAIAFSMAAKKAVICLRSANSSDKIALINGHKKLRRLAIDEKLTLQEREAMLVLTTMNDDIVAVQLRNNEWRVSAEYTVKQNTQPNWLVWRIEET</sequence>
<dbReference type="Gene3D" id="3.40.50.620">
    <property type="entry name" value="HUPs"/>
    <property type="match status" value="1"/>
</dbReference>
<dbReference type="InterPro" id="IPR014729">
    <property type="entry name" value="Rossmann-like_a/b/a_fold"/>
</dbReference>
<evidence type="ECO:0000256" key="4">
    <source>
        <dbReference type="ARBA" id="ARBA00022694"/>
    </source>
</evidence>
<dbReference type="InterPro" id="IPR012795">
    <property type="entry name" value="tRNA_Ile_lys_synt_N"/>
</dbReference>
<evidence type="ECO:0000256" key="6">
    <source>
        <dbReference type="ARBA" id="ARBA00022840"/>
    </source>
</evidence>
<comment type="catalytic activity">
    <reaction evidence="7 8">
        <text>cytidine(34) in tRNA(Ile2) + L-lysine + ATP = lysidine(34) in tRNA(Ile2) + AMP + diphosphate + H(+)</text>
        <dbReference type="Rhea" id="RHEA:43744"/>
        <dbReference type="Rhea" id="RHEA-COMP:10625"/>
        <dbReference type="Rhea" id="RHEA-COMP:10670"/>
        <dbReference type="ChEBI" id="CHEBI:15378"/>
        <dbReference type="ChEBI" id="CHEBI:30616"/>
        <dbReference type="ChEBI" id="CHEBI:32551"/>
        <dbReference type="ChEBI" id="CHEBI:33019"/>
        <dbReference type="ChEBI" id="CHEBI:82748"/>
        <dbReference type="ChEBI" id="CHEBI:83665"/>
        <dbReference type="ChEBI" id="CHEBI:456215"/>
        <dbReference type="EC" id="6.3.4.19"/>
    </reaction>
</comment>
<keyword evidence="3 8" id="KW-0436">Ligase</keyword>
<comment type="similarity">
    <text evidence="8">Belongs to the tRNA(Ile)-lysidine synthase family.</text>
</comment>
<evidence type="ECO:0000256" key="8">
    <source>
        <dbReference type="HAMAP-Rule" id="MF_01161"/>
    </source>
</evidence>
<dbReference type="GO" id="GO:0005524">
    <property type="term" value="F:ATP binding"/>
    <property type="evidence" value="ECO:0007669"/>
    <property type="project" value="UniProtKB-UniRule"/>
</dbReference>
<dbReference type="GO" id="GO:0032267">
    <property type="term" value="F:tRNA(Ile)-lysidine synthase activity"/>
    <property type="evidence" value="ECO:0007669"/>
    <property type="project" value="UniProtKB-EC"/>
</dbReference>
<evidence type="ECO:0000313" key="10">
    <source>
        <dbReference type="EMBL" id="ORI97296.1"/>
    </source>
</evidence>
<dbReference type="EC" id="6.3.4.19" evidence="8"/>
<dbReference type="SMART" id="SM00977">
    <property type="entry name" value="TilS_C"/>
    <property type="match status" value="1"/>
</dbReference>
<comment type="domain">
    <text evidence="8">The N-terminal region contains the highly conserved SGGXDS motif, predicted to be a P-loop motif involved in ATP binding.</text>
</comment>
<dbReference type="RefSeq" id="WP_004915047.1">
    <property type="nucleotide sequence ID" value="NZ_MPLS01000031.1"/>
</dbReference>
<feature type="binding site" evidence="8">
    <location>
        <begin position="22"/>
        <end position="27"/>
    </location>
    <ligand>
        <name>ATP</name>
        <dbReference type="ChEBI" id="CHEBI:30616"/>
    </ligand>
</feature>
<dbReference type="Proteomes" id="UP000192288">
    <property type="component" value="Unassembled WGS sequence"/>
</dbReference>
<dbReference type="Pfam" id="PF01171">
    <property type="entry name" value="ATP_bind_3"/>
    <property type="match status" value="1"/>
</dbReference>
<organism evidence="10 11">
    <name type="scientific">Leuconostoc pseudomesenteroides</name>
    <dbReference type="NCBI Taxonomy" id="33968"/>
    <lineage>
        <taxon>Bacteria</taxon>
        <taxon>Bacillati</taxon>
        <taxon>Bacillota</taxon>
        <taxon>Bacilli</taxon>
        <taxon>Lactobacillales</taxon>
        <taxon>Lactobacillaceae</taxon>
        <taxon>Leuconostoc</taxon>
    </lineage>
</organism>
<comment type="function">
    <text evidence="8">Ligates lysine onto the cytidine present at position 34 of the AUA codon-specific tRNA(Ile) that contains the anticodon CAU, in an ATP-dependent manner. Cytidine is converted to lysidine, thus changing the amino acid specificity of the tRNA from methionine to isoleucine.</text>
</comment>
<keyword evidence="4 8" id="KW-0819">tRNA processing</keyword>
<dbReference type="InterPro" id="IPR012796">
    <property type="entry name" value="Lysidine-tRNA-synth_C"/>
</dbReference>